<dbReference type="RefSeq" id="WP_252114744.1">
    <property type="nucleotide sequence ID" value="NZ_JAMSHT010000001.1"/>
</dbReference>
<accession>A0A9X2J2T4</accession>
<dbReference type="Pfam" id="PF13717">
    <property type="entry name" value="Zn_ribbon_4"/>
    <property type="match status" value="1"/>
</dbReference>
<dbReference type="AlphaFoldDB" id="A0A9X2J2T4"/>
<dbReference type="InterPro" id="IPR011723">
    <property type="entry name" value="Znf/thioredoxin_put"/>
</dbReference>
<feature type="region of interest" description="Disordered" evidence="1">
    <location>
        <begin position="258"/>
        <end position="287"/>
    </location>
</feature>
<comment type="caution">
    <text evidence="4">The sequence shown here is derived from an EMBL/GenBank/DDBJ whole genome shotgun (WGS) entry which is preliminary data.</text>
</comment>
<sequence>MSSDSSMILTCPSCETRYNVAAGAIPEEGRMVRCAACGNKWHAIAEEAPAEDPVEEPTPEAPEAPGTQEASIAPPVAPAEPEAPVETEEPSLINTPVDPEVAEEIEAQAETQPAMVEEAEAVAAPEPVPVEDEPHHDMDFTGFEDEEEEESGPRRWPWLLLVLVLIAGGAAAFAYLAPVEWRQQLGLVAADVEETPLEIVLTRNNRSSLPSGNELVTVGGRVVNPTERTESVPPIRAELFDAEGQLLDSWTIAPPVEELGPGESASFNSAKDEAPANADEITLTLGG</sequence>
<feature type="compositionally biased region" description="Acidic residues" evidence="1">
    <location>
        <begin position="48"/>
        <end position="58"/>
    </location>
</feature>
<organism evidence="4 5">
    <name type="scientific">Sphingomicrobium sediminis</name>
    <dbReference type="NCBI Taxonomy" id="2950949"/>
    <lineage>
        <taxon>Bacteria</taxon>
        <taxon>Pseudomonadati</taxon>
        <taxon>Pseudomonadota</taxon>
        <taxon>Alphaproteobacteria</taxon>
        <taxon>Sphingomonadales</taxon>
        <taxon>Sphingomonadaceae</taxon>
        <taxon>Sphingomicrobium</taxon>
    </lineage>
</organism>
<feature type="domain" description="Zinc finger/thioredoxin putative" evidence="3">
    <location>
        <begin position="7"/>
        <end position="41"/>
    </location>
</feature>
<dbReference type="Proteomes" id="UP001155128">
    <property type="component" value="Unassembled WGS sequence"/>
</dbReference>
<name>A0A9X2J2T4_9SPHN</name>
<evidence type="ECO:0000259" key="3">
    <source>
        <dbReference type="Pfam" id="PF13717"/>
    </source>
</evidence>
<reference evidence="4" key="1">
    <citation type="submission" date="2022-06" db="EMBL/GenBank/DDBJ databases">
        <title>Sphingomicrobium sedimins sp. nov., a marine bacterium isolated from tidal flat.</title>
        <authorList>
            <person name="Kim C.-H."/>
            <person name="Yoo Y."/>
            <person name="Kim J.-J."/>
        </authorList>
    </citation>
    <scope>NUCLEOTIDE SEQUENCE</scope>
    <source>
        <strain evidence="4">GRR-S6-50</strain>
    </source>
</reference>
<proteinExistence type="predicted"/>
<keyword evidence="2" id="KW-0472">Membrane</keyword>
<feature type="transmembrane region" description="Helical" evidence="2">
    <location>
        <begin position="156"/>
        <end position="177"/>
    </location>
</feature>
<dbReference type="InterPro" id="IPR047676">
    <property type="entry name" value="FxLYD_dom"/>
</dbReference>
<protein>
    <submittedName>
        <fullName evidence="4">Zinc-ribbon domain-containing protein</fullName>
    </submittedName>
</protein>
<gene>
    <name evidence="4" type="ORF">NDO55_09725</name>
</gene>
<feature type="region of interest" description="Disordered" evidence="1">
    <location>
        <begin position="46"/>
        <end position="92"/>
    </location>
</feature>
<evidence type="ECO:0000313" key="5">
    <source>
        <dbReference type="Proteomes" id="UP001155128"/>
    </source>
</evidence>
<keyword evidence="5" id="KW-1185">Reference proteome</keyword>
<dbReference type="NCBIfam" id="NF038353">
    <property type="entry name" value="FxLYD_dom"/>
    <property type="match status" value="1"/>
</dbReference>
<dbReference type="EMBL" id="JAMSHT010000001">
    <property type="protein sequence ID" value="MCM8558099.1"/>
    <property type="molecule type" value="Genomic_DNA"/>
</dbReference>
<evidence type="ECO:0000256" key="2">
    <source>
        <dbReference type="SAM" id="Phobius"/>
    </source>
</evidence>
<feature type="compositionally biased region" description="Low complexity" evidence="1">
    <location>
        <begin position="61"/>
        <end position="82"/>
    </location>
</feature>
<evidence type="ECO:0000313" key="4">
    <source>
        <dbReference type="EMBL" id="MCM8558099.1"/>
    </source>
</evidence>
<keyword evidence="2" id="KW-0812">Transmembrane</keyword>
<keyword evidence="2" id="KW-1133">Transmembrane helix</keyword>
<evidence type="ECO:0000256" key="1">
    <source>
        <dbReference type="SAM" id="MobiDB-lite"/>
    </source>
</evidence>
<dbReference type="NCBIfam" id="TIGR02098">
    <property type="entry name" value="MJ0042_CXXC"/>
    <property type="match status" value="1"/>
</dbReference>